<dbReference type="AlphaFoldDB" id="A0A7X3MIH9"/>
<organism evidence="1 2">
    <name type="scientific">Sporofaciens musculi</name>
    <dbReference type="NCBI Taxonomy" id="2681861"/>
    <lineage>
        <taxon>Bacteria</taxon>
        <taxon>Bacillati</taxon>
        <taxon>Bacillota</taxon>
        <taxon>Clostridia</taxon>
        <taxon>Lachnospirales</taxon>
        <taxon>Lachnospiraceae</taxon>
        <taxon>Sporofaciens</taxon>
    </lineage>
</organism>
<protein>
    <submittedName>
        <fullName evidence="1">Uncharacterized protein</fullName>
    </submittedName>
</protein>
<reference evidence="1 2" key="1">
    <citation type="submission" date="2019-12" db="EMBL/GenBank/DDBJ databases">
        <title>Sporaefaciens musculi gen. nov., sp. nov., a novel bacterium isolated from the caecum of an obese mouse.</title>
        <authorList>
            <person name="Rasmussen T.S."/>
            <person name="Streidl T."/>
            <person name="Hitch T.C.A."/>
            <person name="Wortmann E."/>
            <person name="Deptula P."/>
            <person name="Hansen M."/>
            <person name="Nielsen D.S."/>
            <person name="Clavel T."/>
            <person name="Vogensen F.K."/>
        </authorList>
    </citation>
    <scope>NUCLEOTIDE SEQUENCE [LARGE SCALE GENOMIC DNA]</scope>
    <source>
        <strain evidence="1 2">WCA-9-b2</strain>
    </source>
</reference>
<name>A0A7X3MIH9_9FIRM</name>
<keyword evidence="2" id="KW-1185">Reference proteome</keyword>
<sequence>MEGTENMFEGFDFTNFWEDSAYALEEYVSKPPSDELIASANKNFLESKGNNAA</sequence>
<evidence type="ECO:0000313" key="1">
    <source>
        <dbReference type="EMBL" id="MXP77056.1"/>
    </source>
</evidence>
<comment type="caution">
    <text evidence="1">The sequence shown here is derived from an EMBL/GenBank/DDBJ whole genome shotgun (WGS) entry which is preliminary data.</text>
</comment>
<dbReference type="EMBL" id="WUQX01000001">
    <property type="protein sequence ID" value="MXP77056.1"/>
    <property type="molecule type" value="Genomic_DNA"/>
</dbReference>
<gene>
    <name evidence="1" type="ORF">GN277_17225</name>
</gene>
<evidence type="ECO:0000313" key="2">
    <source>
        <dbReference type="Proteomes" id="UP000460412"/>
    </source>
</evidence>
<accession>A0A7X3MIH9</accession>
<dbReference type="RefSeq" id="WP_159752106.1">
    <property type="nucleotide sequence ID" value="NZ_CATIFW010000015.1"/>
</dbReference>
<dbReference type="Proteomes" id="UP000460412">
    <property type="component" value="Unassembled WGS sequence"/>
</dbReference>
<proteinExistence type="predicted"/>